<feature type="chain" id="PRO_5009277311" evidence="2">
    <location>
        <begin position="30"/>
        <end position="523"/>
    </location>
</feature>
<keyword evidence="2" id="KW-0732">Signal</keyword>
<accession>A0A1H2J6W2</accession>
<gene>
    <name evidence="3" type="ORF">SAMN04488563_2350</name>
</gene>
<evidence type="ECO:0000313" key="3">
    <source>
        <dbReference type="EMBL" id="SDU51931.1"/>
    </source>
</evidence>
<dbReference type="Proteomes" id="UP000182977">
    <property type="component" value="Chromosome I"/>
</dbReference>
<dbReference type="EMBL" id="LT629791">
    <property type="protein sequence ID" value="SDU51931.1"/>
    <property type="molecule type" value="Genomic_DNA"/>
</dbReference>
<dbReference type="RefSeq" id="WP_046770904.1">
    <property type="nucleotide sequence ID" value="NZ_LBMC01000037.1"/>
</dbReference>
<name>A0A1H2J6W2_9ACTN</name>
<protein>
    <submittedName>
        <fullName evidence="3">Uncharacterized protein</fullName>
    </submittedName>
</protein>
<evidence type="ECO:0000256" key="1">
    <source>
        <dbReference type="SAM" id="MobiDB-lite"/>
    </source>
</evidence>
<feature type="region of interest" description="Disordered" evidence="1">
    <location>
        <begin position="218"/>
        <end position="243"/>
    </location>
</feature>
<keyword evidence="4" id="KW-1185">Reference proteome</keyword>
<dbReference type="AlphaFoldDB" id="A0A1H2J6W2"/>
<organism evidence="3 4">
    <name type="scientific">Jiangella alkaliphila</name>
    <dbReference type="NCBI Taxonomy" id="419479"/>
    <lineage>
        <taxon>Bacteria</taxon>
        <taxon>Bacillati</taxon>
        <taxon>Actinomycetota</taxon>
        <taxon>Actinomycetes</taxon>
        <taxon>Jiangellales</taxon>
        <taxon>Jiangellaceae</taxon>
        <taxon>Jiangella</taxon>
    </lineage>
</organism>
<dbReference type="STRING" id="419479.SAMN04488563_2350"/>
<dbReference type="OrthoDB" id="238427at2"/>
<evidence type="ECO:0000313" key="4">
    <source>
        <dbReference type="Proteomes" id="UP000182977"/>
    </source>
</evidence>
<dbReference type="PROSITE" id="PS51257">
    <property type="entry name" value="PROKAR_LIPOPROTEIN"/>
    <property type="match status" value="1"/>
</dbReference>
<dbReference type="Gene3D" id="3.60.60.10">
    <property type="entry name" value="Penicillin V Acylase, Chain A"/>
    <property type="match status" value="1"/>
</dbReference>
<feature type="signal peptide" evidence="2">
    <location>
        <begin position="1"/>
        <end position="29"/>
    </location>
</feature>
<evidence type="ECO:0000256" key="2">
    <source>
        <dbReference type="SAM" id="SignalP"/>
    </source>
</evidence>
<sequence length="523" mass="56334">MTARRTVAAGLAAASLTIGCLAAAVPSQASSSGTATGPSTVDGRPVIWKNRDHWSTPDGWKVLPYAYAADGATFGSGDRYTSRFDYTGITALGSSGLDAITGEQIPWAGSNDRGLGLVQVSGHTLTSAFATAHGFPVSQDLAAGMTGGYLNHVLLSRAEHVDEVEQILRDTNDGGGFNASTARNTSTIITVFDRWGNVATFELDGDSFTRDNVTQEHLPDAAGNYTSPHDDDKDQPNPADGGYGGFDWRTNFGKVDWTKPSGFPYFLDEQVTSVDANGDVVNSGDTPDGIHDWEDSSSAVYRHDRVGIRMDDPHDKSYRYFIQQQVPSHGIPTEHSIESLSRGIGDLPYSGEKPLGWHVNRFVSTFGFVSVGSKPGDPYDGKLTTIWVALGEPAVSVFVPIFPYAGTVPDALDDMYLASNDKRHLVYDYTDDAACGYSCGRNVDHSIDVDALVGPGGYYGEGGIQGYTFGIEDWAFEQYETFMADLRTGDRTDAELRADMIAWQEDMATTMKAHYVAGTVPAP</sequence>
<reference evidence="4" key="1">
    <citation type="submission" date="2016-10" db="EMBL/GenBank/DDBJ databases">
        <authorList>
            <person name="Varghese N."/>
            <person name="Submissions S."/>
        </authorList>
    </citation>
    <scope>NUCLEOTIDE SEQUENCE [LARGE SCALE GENOMIC DNA]</scope>
    <source>
        <strain evidence="4">DSM 45079</strain>
    </source>
</reference>
<proteinExistence type="predicted"/>